<dbReference type="Proteomes" id="UP000249135">
    <property type="component" value="Unassembled WGS sequence"/>
</dbReference>
<sequence length="146" mass="16127">MTLSKKGRYWYGTTPEDVQAEITRYSRKNTYLAQAFAMSVCACGGRAFQFATDEDAGVAERRCEACGAEAMMGDSAEYADEADTELHECVCGEDVFELHSGVALYEGSRDVRWYYIGCRCIKCNLVGVFADWKCEAGDADGFLAKV</sequence>
<organism evidence="1 2">
    <name type="scientific">Variovorax paradoxus</name>
    <dbReference type="NCBI Taxonomy" id="34073"/>
    <lineage>
        <taxon>Bacteria</taxon>
        <taxon>Pseudomonadati</taxon>
        <taxon>Pseudomonadota</taxon>
        <taxon>Betaproteobacteria</taxon>
        <taxon>Burkholderiales</taxon>
        <taxon>Comamonadaceae</taxon>
        <taxon>Variovorax</taxon>
    </lineage>
</organism>
<proteinExistence type="predicted"/>
<evidence type="ECO:0000313" key="1">
    <source>
        <dbReference type="EMBL" id="PZQ68276.1"/>
    </source>
</evidence>
<comment type="caution">
    <text evidence="1">The sequence shown here is derived from an EMBL/GenBank/DDBJ whole genome shotgun (WGS) entry which is preliminary data.</text>
</comment>
<dbReference type="AlphaFoldDB" id="A0A2W5PS64"/>
<protein>
    <submittedName>
        <fullName evidence="1">Uncharacterized protein</fullName>
    </submittedName>
</protein>
<reference evidence="1 2" key="1">
    <citation type="submission" date="2017-08" db="EMBL/GenBank/DDBJ databases">
        <title>Infants hospitalized years apart are colonized by the same room-sourced microbial strains.</title>
        <authorList>
            <person name="Brooks B."/>
            <person name="Olm M.R."/>
            <person name="Firek B.A."/>
            <person name="Baker R."/>
            <person name="Thomas B.C."/>
            <person name="Morowitz M.J."/>
            <person name="Banfield J.F."/>
        </authorList>
    </citation>
    <scope>NUCLEOTIDE SEQUENCE [LARGE SCALE GENOMIC DNA]</scope>
    <source>
        <strain evidence="1">S2_005_003_R2_41</strain>
    </source>
</reference>
<accession>A0A2W5PS64</accession>
<evidence type="ECO:0000313" key="2">
    <source>
        <dbReference type="Proteomes" id="UP000249135"/>
    </source>
</evidence>
<name>A0A2W5PS64_VARPD</name>
<dbReference type="EMBL" id="QFPP01000325">
    <property type="protein sequence ID" value="PZQ68276.1"/>
    <property type="molecule type" value="Genomic_DNA"/>
</dbReference>
<gene>
    <name evidence="1" type="ORF">DI563_20595</name>
</gene>